<reference evidence="1" key="2">
    <citation type="submission" date="2025-09" db="UniProtKB">
        <authorList>
            <consortium name="EnsemblPlants"/>
        </authorList>
    </citation>
    <scope>IDENTIFICATION</scope>
</reference>
<evidence type="ECO:0000313" key="1">
    <source>
        <dbReference type="EnsemblPlants" id="AVESA.00010b.r2.3DG0563000.1.CDS"/>
    </source>
</evidence>
<evidence type="ECO:0000313" key="2">
    <source>
        <dbReference type="Proteomes" id="UP001732700"/>
    </source>
</evidence>
<sequence length="186" mass="20190">MASTASSHALTLLFVSYCILSMASLSFSCPTYACEKELNLRVYLHQVVTGQPNNNEDTMVRSPNALSFGSIAIHDWPLLDAPAPNGAVIAHAKGMHAQSDIKGSAGWFTYHSIVFEDARFTGSTLLAMGMTPPNGQWGIVAGTGEFANAHGIIKHTLVNETFNVEIYRQLDIHAFYTPETVNLSTE</sequence>
<name>A0ACD5W621_AVESA</name>
<accession>A0ACD5W621</accession>
<keyword evidence="2" id="KW-1185">Reference proteome</keyword>
<organism evidence="1 2">
    <name type="scientific">Avena sativa</name>
    <name type="common">Oat</name>
    <dbReference type="NCBI Taxonomy" id="4498"/>
    <lineage>
        <taxon>Eukaryota</taxon>
        <taxon>Viridiplantae</taxon>
        <taxon>Streptophyta</taxon>
        <taxon>Embryophyta</taxon>
        <taxon>Tracheophyta</taxon>
        <taxon>Spermatophyta</taxon>
        <taxon>Magnoliopsida</taxon>
        <taxon>Liliopsida</taxon>
        <taxon>Poales</taxon>
        <taxon>Poaceae</taxon>
        <taxon>BOP clade</taxon>
        <taxon>Pooideae</taxon>
        <taxon>Poodae</taxon>
        <taxon>Poeae</taxon>
        <taxon>Poeae Chloroplast Group 1 (Aveneae type)</taxon>
        <taxon>Aveninae</taxon>
        <taxon>Avena</taxon>
    </lineage>
</organism>
<reference evidence="1" key="1">
    <citation type="submission" date="2021-05" db="EMBL/GenBank/DDBJ databases">
        <authorList>
            <person name="Scholz U."/>
            <person name="Mascher M."/>
            <person name="Fiebig A."/>
        </authorList>
    </citation>
    <scope>NUCLEOTIDE SEQUENCE [LARGE SCALE GENOMIC DNA]</scope>
</reference>
<protein>
    <submittedName>
        <fullName evidence="1">Uncharacterized protein</fullName>
    </submittedName>
</protein>
<proteinExistence type="predicted"/>
<dbReference type="Proteomes" id="UP001732700">
    <property type="component" value="Chromosome 3D"/>
</dbReference>
<dbReference type="EnsemblPlants" id="AVESA.00010b.r2.3DG0563000.1">
    <property type="protein sequence ID" value="AVESA.00010b.r2.3DG0563000.1.CDS"/>
    <property type="gene ID" value="AVESA.00010b.r2.3DG0563000"/>
</dbReference>